<evidence type="ECO:0000256" key="6">
    <source>
        <dbReference type="SAM" id="MobiDB-lite"/>
    </source>
</evidence>
<dbReference type="SUPFAM" id="SSF48173">
    <property type="entry name" value="Cryptochrome/photolyase FAD-binding domain"/>
    <property type="match status" value="1"/>
</dbReference>
<dbReference type="GO" id="GO:0003904">
    <property type="term" value="F:deoxyribodipyrimidine photo-lyase activity"/>
    <property type="evidence" value="ECO:0007669"/>
    <property type="project" value="TreeGrafter"/>
</dbReference>
<gene>
    <name evidence="8" type="ORF">KUF71_004346</name>
</gene>
<dbReference type="InterPro" id="IPR036134">
    <property type="entry name" value="Crypto/Photolyase_FAD-like_sf"/>
</dbReference>
<dbReference type="GO" id="GO:0003677">
    <property type="term" value="F:DNA binding"/>
    <property type="evidence" value="ECO:0007669"/>
    <property type="project" value="TreeGrafter"/>
</dbReference>
<proteinExistence type="inferred from homology"/>
<dbReference type="InterPro" id="IPR005101">
    <property type="entry name" value="Cryptochr/Photolyase_FAD-bd"/>
</dbReference>
<feature type="binding site" evidence="4">
    <location>
        <begin position="387"/>
        <end position="389"/>
    </location>
    <ligand>
        <name>FAD</name>
        <dbReference type="ChEBI" id="CHEBI:57692"/>
    </ligand>
</feature>
<dbReference type="EMBL" id="JAHWGI010000241">
    <property type="protein sequence ID" value="KAK3911173.1"/>
    <property type="molecule type" value="Genomic_DNA"/>
</dbReference>
<name>A0AAE1GYJ4_9NEOP</name>
<feature type="binding site" evidence="4">
    <location>
        <begin position="248"/>
        <end position="252"/>
    </location>
    <ligand>
        <name>FAD</name>
        <dbReference type="ChEBI" id="CHEBI:57692"/>
    </ligand>
</feature>
<feature type="site" description="Electron transfer via tryptophanyl radical" evidence="5">
    <location>
        <position position="374"/>
    </location>
</feature>
<dbReference type="InterPro" id="IPR014729">
    <property type="entry name" value="Rossmann-like_a/b/a_fold"/>
</dbReference>
<dbReference type="InterPro" id="IPR006050">
    <property type="entry name" value="DNA_photolyase_N"/>
</dbReference>
<evidence type="ECO:0000313" key="8">
    <source>
        <dbReference type="EMBL" id="KAK3911173.1"/>
    </source>
</evidence>
<feature type="binding site" evidence="4">
    <location>
        <begin position="289"/>
        <end position="296"/>
    </location>
    <ligand>
        <name>FAD</name>
        <dbReference type="ChEBI" id="CHEBI:57692"/>
    </ligand>
</feature>
<dbReference type="SUPFAM" id="SSF52425">
    <property type="entry name" value="Cryptochrome/photolyase, N-terminal domain"/>
    <property type="match status" value="1"/>
</dbReference>
<evidence type="ECO:0000256" key="5">
    <source>
        <dbReference type="PIRSR" id="PIRSR602081-2"/>
    </source>
</evidence>
<evidence type="ECO:0000256" key="1">
    <source>
        <dbReference type="ARBA" id="ARBA00005862"/>
    </source>
</evidence>
<dbReference type="PROSITE" id="PS51645">
    <property type="entry name" value="PHR_CRY_ALPHA_BETA"/>
    <property type="match status" value="1"/>
</dbReference>
<reference evidence="8" key="2">
    <citation type="journal article" date="2023" name="BMC Genomics">
        <title>Pest status, molecular evolution, and epigenetic factors derived from the genome assembly of Frankliniella fusca, a thysanopteran phytovirus vector.</title>
        <authorList>
            <person name="Catto M.A."/>
            <person name="Labadie P.E."/>
            <person name="Jacobson A.L."/>
            <person name="Kennedy G.G."/>
            <person name="Srinivasan R."/>
            <person name="Hunt B.G."/>
        </authorList>
    </citation>
    <scope>NUCLEOTIDE SEQUENCE</scope>
    <source>
        <strain evidence="8">PL_HMW_Pooled</strain>
    </source>
</reference>
<sequence length="519" mass="59401">MSKATVIHWFRKGLRLHDNPALVAALKSEVELRPVYIFDEWYEKNVKCGPNRWRFLHQSLTDLDKSLREIGSRLFVFRGKPEEIFSSLFSEWKVQRITFELDIEPYGRERDENVVKIARQEDVEVIQKISHTLYNTELVLKANMDRPPLTYQKCVSVMQSLGEPPEPVAAPKQLLSQQCVSPKMLEAHEYDIPSLEDLGVDESQLGPCLYPGGETEGLARLGRCLERKDWICAFEKPKTAPNSLSPSTTVLSPYIRFGCVSSRLAYHKINAILKKNSKHSKPPVSLIGQMYWREFYYIVGSATPNFDKMIGNKVCLSVPWDENPELVEKWAQGKTGYPFIDACMRQLRQEGWIHHLARHAVACFLTRGDLYQSWEAGQKVFEELLLDADWALNAGNWMWMSASAFYHQFIRVYSPVAFGKKTDSLGEYIRKYVPEVAKLPTEYLYEPWKASSAVQKGAKCVLGVDYPHRIIIHEDVYKKNIGRLSAAYKANKLLAQETLDEDDASSSSPPPKKKKGNTK</sequence>
<accession>A0AAE1GYJ4</accession>
<dbReference type="GO" id="GO:0043153">
    <property type="term" value="P:entrainment of circadian clock by photoperiod"/>
    <property type="evidence" value="ECO:0007669"/>
    <property type="project" value="TreeGrafter"/>
</dbReference>
<dbReference type="GO" id="GO:0071949">
    <property type="term" value="F:FAD binding"/>
    <property type="evidence" value="ECO:0007669"/>
    <property type="project" value="TreeGrafter"/>
</dbReference>
<reference evidence="8" key="1">
    <citation type="submission" date="2021-07" db="EMBL/GenBank/DDBJ databases">
        <authorList>
            <person name="Catto M.A."/>
            <person name="Jacobson A."/>
            <person name="Kennedy G."/>
            <person name="Labadie P."/>
            <person name="Hunt B.G."/>
            <person name="Srinivasan R."/>
        </authorList>
    </citation>
    <scope>NUCLEOTIDE SEQUENCE</scope>
    <source>
        <strain evidence="8">PL_HMW_Pooled</strain>
        <tissue evidence="8">Head</tissue>
    </source>
</reference>
<keyword evidence="3 4" id="KW-0274">FAD</keyword>
<evidence type="ECO:0000256" key="4">
    <source>
        <dbReference type="PIRSR" id="PIRSR602081-1"/>
    </source>
</evidence>
<dbReference type="Proteomes" id="UP001219518">
    <property type="component" value="Unassembled WGS sequence"/>
</dbReference>
<dbReference type="Gene3D" id="1.25.40.80">
    <property type="match status" value="1"/>
</dbReference>
<dbReference type="GO" id="GO:0032922">
    <property type="term" value="P:circadian regulation of gene expression"/>
    <property type="evidence" value="ECO:0007669"/>
    <property type="project" value="TreeGrafter"/>
</dbReference>
<comment type="similarity">
    <text evidence="1">Belongs to the DNA photolyase class-1 family.</text>
</comment>
<keyword evidence="2 4" id="KW-0285">Flavoprotein</keyword>
<dbReference type="GO" id="GO:0005737">
    <property type="term" value="C:cytoplasm"/>
    <property type="evidence" value="ECO:0007669"/>
    <property type="project" value="TreeGrafter"/>
</dbReference>
<feature type="site" description="Electron transfer via tryptophanyl radical" evidence="5">
    <location>
        <position position="397"/>
    </location>
</feature>
<keyword evidence="9" id="KW-1185">Reference proteome</keyword>
<evidence type="ECO:0000256" key="3">
    <source>
        <dbReference type="ARBA" id="ARBA00022827"/>
    </source>
</evidence>
<evidence type="ECO:0000256" key="2">
    <source>
        <dbReference type="ARBA" id="ARBA00022630"/>
    </source>
</evidence>
<comment type="caution">
    <text evidence="8">The sequence shown here is derived from an EMBL/GenBank/DDBJ whole genome shotgun (WGS) entry which is preliminary data.</text>
</comment>
<evidence type="ECO:0000313" key="9">
    <source>
        <dbReference type="Proteomes" id="UP001219518"/>
    </source>
</evidence>
<organism evidence="8 9">
    <name type="scientific">Frankliniella fusca</name>
    <dbReference type="NCBI Taxonomy" id="407009"/>
    <lineage>
        <taxon>Eukaryota</taxon>
        <taxon>Metazoa</taxon>
        <taxon>Ecdysozoa</taxon>
        <taxon>Arthropoda</taxon>
        <taxon>Hexapoda</taxon>
        <taxon>Insecta</taxon>
        <taxon>Pterygota</taxon>
        <taxon>Neoptera</taxon>
        <taxon>Paraneoptera</taxon>
        <taxon>Thysanoptera</taxon>
        <taxon>Terebrantia</taxon>
        <taxon>Thripoidea</taxon>
        <taxon>Thripidae</taxon>
        <taxon>Frankliniella</taxon>
    </lineage>
</organism>
<dbReference type="Gene3D" id="3.40.50.620">
    <property type="entry name" value="HUPs"/>
    <property type="match status" value="1"/>
</dbReference>
<dbReference type="Pfam" id="PF03441">
    <property type="entry name" value="FAD_binding_7"/>
    <property type="match status" value="1"/>
</dbReference>
<comment type="cofactor">
    <cofactor evidence="4">
        <name>FAD</name>
        <dbReference type="ChEBI" id="CHEBI:57692"/>
    </cofactor>
    <text evidence="4">Binds 1 FAD per subunit.</text>
</comment>
<feature type="domain" description="Photolyase/cryptochrome alpha/beta" evidence="7">
    <location>
        <begin position="4"/>
        <end position="133"/>
    </location>
</feature>
<dbReference type="InterPro" id="IPR036155">
    <property type="entry name" value="Crypto/Photolyase_N_sf"/>
</dbReference>
<dbReference type="Gene3D" id="1.10.579.10">
    <property type="entry name" value="DNA Cyclobutane Dipyrimidine Photolyase, subunit A, domain 3"/>
    <property type="match status" value="1"/>
</dbReference>
<feature type="site" description="Electron transfer via tryptophanyl radical" evidence="5">
    <location>
        <position position="320"/>
    </location>
</feature>
<dbReference type="GO" id="GO:0005634">
    <property type="term" value="C:nucleus"/>
    <property type="evidence" value="ECO:0007669"/>
    <property type="project" value="TreeGrafter"/>
</dbReference>
<dbReference type="PANTHER" id="PTHR11455:SF9">
    <property type="entry name" value="CRYPTOCHROME CIRCADIAN CLOCK 5 ISOFORM X1"/>
    <property type="match status" value="1"/>
</dbReference>
<evidence type="ECO:0000259" key="7">
    <source>
        <dbReference type="PROSITE" id="PS51645"/>
    </source>
</evidence>
<protein>
    <submittedName>
        <fullName evidence="8">Cryptochrome-2</fullName>
    </submittedName>
</protein>
<dbReference type="Pfam" id="PF00875">
    <property type="entry name" value="DNA_photolyase"/>
    <property type="match status" value="1"/>
</dbReference>
<feature type="region of interest" description="Disordered" evidence="6">
    <location>
        <begin position="498"/>
        <end position="519"/>
    </location>
</feature>
<dbReference type="PANTHER" id="PTHR11455">
    <property type="entry name" value="CRYPTOCHROME"/>
    <property type="match status" value="1"/>
</dbReference>
<dbReference type="InterPro" id="IPR002081">
    <property type="entry name" value="Cryptochrome/DNA_photolyase_1"/>
</dbReference>
<dbReference type="AlphaFoldDB" id="A0AAE1GYJ4"/>